<dbReference type="STRING" id="512399.A8709_14985"/>
<dbReference type="RefSeq" id="WP_065852296.1">
    <property type="nucleotide sequence ID" value="NZ_LYPC01000014.1"/>
</dbReference>
<dbReference type="EMBL" id="LYPC01000014">
    <property type="protein sequence ID" value="OCT15385.1"/>
    <property type="molecule type" value="Genomic_DNA"/>
</dbReference>
<organism evidence="2 3">
    <name type="scientific">Paenibacillus pectinilyticus</name>
    <dbReference type="NCBI Taxonomy" id="512399"/>
    <lineage>
        <taxon>Bacteria</taxon>
        <taxon>Bacillati</taxon>
        <taxon>Bacillota</taxon>
        <taxon>Bacilli</taxon>
        <taxon>Bacillales</taxon>
        <taxon>Paenibacillaceae</taxon>
        <taxon>Paenibacillus</taxon>
    </lineage>
</organism>
<dbReference type="AlphaFoldDB" id="A0A1C1A4A3"/>
<feature type="domain" description="DUF403" evidence="1">
    <location>
        <begin position="1"/>
        <end position="313"/>
    </location>
</feature>
<dbReference type="InterPro" id="IPR007296">
    <property type="entry name" value="DUF403"/>
</dbReference>
<proteinExistence type="predicted"/>
<comment type="caution">
    <text evidence="2">The sequence shown here is derived from an EMBL/GenBank/DDBJ whole genome shotgun (WGS) entry which is preliminary data.</text>
</comment>
<dbReference type="InterPro" id="IPR051680">
    <property type="entry name" value="ATP-dep_Glu-Cys_Ligase-2"/>
</dbReference>
<accession>A0A1C1A4A3</accession>
<dbReference type="PANTHER" id="PTHR34595">
    <property type="entry name" value="BLR5612 PROTEIN"/>
    <property type="match status" value="1"/>
</dbReference>
<keyword evidence="3" id="KW-1185">Reference proteome</keyword>
<dbReference type="Pfam" id="PF04168">
    <property type="entry name" value="Alpha-E"/>
    <property type="match status" value="1"/>
</dbReference>
<dbReference type="Proteomes" id="UP000093309">
    <property type="component" value="Unassembled WGS sequence"/>
</dbReference>
<name>A0A1C1A4A3_9BACL</name>
<evidence type="ECO:0000313" key="2">
    <source>
        <dbReference type="EMBL" id="OCT15385.1"/>
    </source>
</evidence>
<reference evidence="3" key="1">
    <citation type="submission" date="2016-05" db="EMBL/GenBank/DDBJ databases">
        <title>Paenibacillus oryzae. sp. nov., isolated from the rice root.</title>
        <authorList>
            <person name="Zhang J."/>
            <person name="Zhang X."/>
        </authorList>
    </citation>
    <scope>NUCLEOTIDE SEQUENCE [LARGE SCALE GENOMIC DNA]</scope>
    <source>
        <strain evidence="3">KCTC13222</strain>
    </source>
</reference>
<gene>
    <name evidence="2" type="ORF">A8709_14985</name>
</gene>
<sequence length="327" mass="37967">MINRYANLLFTIGRYLERAENYARIININYTMRHDLKDSEQGYAWERLAAAVGDVNELKHRYPHANEWTILNYLTFEQSNPDCLLSTIQQVRNHIRTIRPMLPVELWDIINAFYLWLKDQDVSHVMAQSPYLFYKRISESLSLFNGAADSAMVRGENWNLLQAGKFLERIRHTLYLVNASYSHLITDAEWLDDENRYNRLMVLLKSCGGYEAFRKFHANHMKLSEVMVFLLQNSEFPRSVQFATTSLRGYLESDPVQLPSIEALSNQVSYVIACIRANQQDSGEINQGDELRLIQQLLDSYNDLRLGLSEGFFQEATHSVMVHVGGR</sequence>
<protein>
    <recommendedName>
        <fullName evidence="1">DUF403 domain-containing protein</fullName>
    </recommendedName>
</protein>
<dbReference type="PANTHER" id="PTHR34595:SF7">
    <property type="entry name" value="SLL1039 PROTEIN"/>
    <property type="match status" value="1"/>
</dbReference>
<dbReference type="OrthoDB" id="9803532at2"/>
<evidence type="ECO:0000313" key="3">
    <source>
        <dbReference type="Proteomes" id="UP000093309"/>
    </source>
</evidence>
<evidence type="ECO:0000259" key="1">
    <source>
        <dbReference type="Pfam" id="PF04168"/>
    </source>
</evidence>